<protein>
    <submittedName>
        <fullName evidence="1">Uncharacterized protein</fullName>
    </submittedName>
</protein>
<reference evidence="2" key="1">
    <citation type="journal article" date="2022" name="Mol. Ecol. Resour.">
        <title>The genomes of chicory, endive, great burdock and yacon provide insights into Asteraceae palaeo-polyploidization history and plant inulin production.</title>
        <authorList>
            <person name="Fan W."/>
            <person name="Wang S."/>
            <person name="Wang H."/>
            <person name="Wang A."/>
            <person name="Jiang F."/>
            <person name="Liu H."/>
            <person name="Zhao H."/>
            <person name="Xu D."/>
            <person name="Zhang Y."/>
        </authorList>
    </citation>
    <scope>NUCLEOTIDE SEQUENCE [LARGE SCALE GENOMIC DNA]</scope>
    <source>
        <strain evidence="2">cv. Niubang</strain>
    </source>
</reference>
<sequence>MNPMMMMIKAVVYGQSPFHLKAMPDFWKEVMDTSLIRSPRIGLIPSSLMAPSSAYKHGYLSDMGCPYLERLLEEKKNLAFYVQGLPICNKLLNQEIWRVSEMIANEGHNDFDRLQLGIPNPSNPLDMIPDVAAINVGRWDGSSGQSPLQYQGFGGRQGLSTDHQNAAPASPSSLLTKRLLRLDVPVDRFPKFNFIGRLLGPRGNSLKRIEALTGCRVFIRGRGSVRDPNKEERLRGRPGNEHLNEPLHIVIEAESPATVVDAQLRQAQEIIGELLKPVESSRDSYKRQQLRELAMLNSLFMDDNSQPSSSGGSRCRSNAMKRAL</sequence>
<gene>
    <name evidence="1" type="ORF">L6452_42910</name>
</gene>
<comment type="caution">
    <text evidence="1">The sequence shown here is derived from an EMBL/GenBank/DDBJ whole genome shotgun (WGS) entry which is preliminary data.</text>
</comment>
<accession>A0ACB8XJX8</accession>
<name>A0ACB8XJX8_ARCLA</name>
<dbReference type="Proteomes" id="UP001055879">
    <property type="component" value="Linkage Group LG17"/>
</dbReference>
<proteinExistence type="predicted"/>
<organism evidence="1 2">
    <name type="scientific">Arctium lappa</name>
    <name type="common">Greater burdock</name>
    <name type="synonym">Lappa major</name>
    <dbReference type="NCBI Taxonomy" id="4217"/>
    <lineage>
        <taxon>Eukaryota</taxon>
        <taxon>Viridiplantae</taxon>
        <taxon>Streptophyta</taxon>
        <taxon>Embryophyta</taxon>
        <taxon>Tracheophyta</taxon>
        <taxon>Spermatophyta</taxon>
        <taxon>Magnoliopsida</taxon>
        <taxon>eudicotyledons</taxon>
        <taxon>Gunneridae</taxon>
        <taxon>Pentapetalae</taxon>
        <taxon>asterids</taxon>
        <taxon>campanulids</taxon>
        <taxon>Asterales</taxon>
        <taxon>Asteraceae</taxon>
        <taxon>Carduoideae</taxon>
        <taxon>Cardueae</taxon>
        <taxon>Arctiinae</taxon>
        <taxon>Arctium</taxon>
    </lineage>
</organism>
<evidence type="ECO:0000313" key="1">
    <source>
        <dbReference type="EMBL" id="KAI3667840.1"/>
    </source>
</evidence>
<evidence type="ECO:0000313" key="2">
    <source>
        <dbReference type="Proteomes" id="UP001055879"/>
    </source>
</evidence>
<dbReference type="EMBL" id="CM042063">
    <property type="protein sequence ID" value="KAI3667840.1"/>
    <property type="molecule type" value="Genomic_DNA"/>
</dbReference>
<reference evidence="1 2" key="2">
    <citation type="journal article" date="2022" name="Mol. Ecol. Resour.">
        <title>The genomes of chicory, endive, great burdock and yacon provide insights into Asteraceae paleo-polyploidization history and plant inulin production.</title>
        <authorList>
            <person name="Fan W."/>
            <person name="Wang S."/>
            <person name="Wang H."/>
            <person name="Wang A."/>
            <person name="Jiang F."/>
            <person name="Liu H."/>
            <person name="Zhao H."/>
            <person name="Xu D."/>
            <person name="Zhang Y."/>
        </authorList>
    </citation>
    <scope>NUCLEOTIDE SEQUENCE [LARGE SCALE GENOMIC DNA]</scope>
    <source>
        <strain evidence="2">cv. Niubang</strain>
    </source>
</reference>
<keyword evidence="2" id="KW-1185">Reference proteome</keyword>